<feature type="compositionally biased region" description="Basic and acidic residues" evidence="1">
    <location>
        <begin position="84"/>
        <end position="124"/>
    </location>
</feature>
<evidence type="ECO:0000313" key="3">
    <source>
        <dbReference type="Proteomes" id="UP001359485"/>
    </source>
</evidence>
<protein>
    <submittedName>
        <fullName evidence="2">Uncharacterized protein</fullName>
    </submittedName>
</protein>
<evidence type="ECO:0000313" key="2">
    <source>
        <dbReference type="EMBL" id="KAK6635915.1"/>
    </source>
</evidence>
<proteinExistence type="predicted"/>
<dbReference type="Proteomes" id="UP001359485">
    <property type="component" value="Unassembled WGS sequence"/>
</dbReference>
<keyword evidence="3" id="KW-1185">Reference proteome</keyword>
<evidence type="ECO:0000256" key="1">
    <source>
        <dbReference type="SAM" id="MobiDB-lite"/>
    </source>
</evidence>
<comment type="caution">
    <text evidence="2">The sequence shown here is derived from an EMBL/GenBank/DDBJ whole genome shotgun (WGS) entry which is preliminary data.</text>
</comment>
<gene>
    <name evidence="2" type="ORF">RUM44_001169</name>
</gene>
<dbReference type="EMBL" id="JAWJWF010000003">
    <property type="protein sequence ID" value="KAK6635915.1"/>
    <property type="molecule type" value="Genomic_DNA"/>
</dbReference>
<organism evidence="2 3">
    <name type="scientific">Polyplax serrata</name>
    <name type="common">Common mouse louse</name>
    <dbReference type="NCBI Taxonomy" id="468196"/>
    <lineage>
        <taxon>Eukaryota</taxon>
        <taxon>Metazoa</taxon>
        <taxon>Ecdysozoa</taxon>
        <taxon>Arthropoda</taxon>
        <taxon>Hexapoda</taxon>
        <taxon>Insecta</taxon>
        <taxon>Pterygota</taxon>
        <taxon>Neoptera</taxon>
        <taxon>Paraneoptera</taxon>
        <taxon>Psocodea</taxon>
        <taxon>Troctomorpha</taxon>
        <taxon>Phthiraptera</taxon>
        <taxon>Anoplura</taxon>
        <taxon>Polyplacidae</taxon>
        <taxon>Polyplax</taxon>
    </lineage>
</organism>
<name>A0ABR1B6S8_POLSC</name>
<feature type="region of interest" description="Disordered" evidence="1">
    <location>
        <begin position="1"/>
        <end position="23"/>
    </location>
</feature>
<sequence>MVGVTAPALKKSTSTTGGGPLGIGKMFQISITLPKPQKKCRILDKRKLQLHCSGNPPPPPCTETIGDLQNGKDKFSLGGVESGQRTRENGTDWMRTYRRDRREARKTTEEPVARGRGGGEKKTMETFLKNSVSTFVKETHPADF</sequence>
<accession>A0ABR1B6S8</accession>
<reference evidence="2 3" key="1">
    <citation type="submission" date="2023-09" db="EMBL/GenBank/DDBJ databases">
        <title>Genomes of two closely related lineages of the louse Polyplax serrata with different host specificities.</title>
        <authorList>
            <person name="Martinu J."/>
            <person name="Tarabai H."/>
            <person name="Stefka J."/>
            <person name="Hypsa V."/>
        </authorList>
    </citation>
    <scope>NUCLEOTIDE SEQUENCE [LARGE SCALE GENOMIC DNA]</scope>
    <source>
        <strain evidence="2">98ZLc_SE</strain>
    </source>
</reference>
<feature type="region of interest" description="Disordered" evidence="1">
    <location>
        <begin position="70"/>
        <end position="126"/>
    </location>
</feature>